<keyword evidence="8" id="KW-1185">Reference proteome</keyword>
<evidence type="ECO:0000256" key="2">
    <source>
        <dbReference type="ARBA" id="ARBA00022448"/>
    </source>
</evidence>
<dbReference type="EMBL" id="CP100595">
    <property type="protein sequence ID" value="UTJ07858.1"/>
    <property type="molecule type" value="Genomic_DNA"/>
</dbReference>
<dbReference type="SUPFAM" id="SSF46785">
    <property type="entry name" value="Winged helix' DNA-binding domain"/>
    <property type="match status" value="1"/>
</dbReference>
<dbReference type="PANTHER" id="PTHR30432:SF1">
    <property type="entry name" value="DNA-BINDING TRANSCRIPTIONAL DUAL REGULATOR MODE"/>
    <property type="match status" value="1"/>
</dbReference>
<dbReference type="Gene3D" id="1.10.10.10">
    <property type="entry name" value="Winged helix-like DNA-binding domain superfamily/Winged helix DNA-binding domain"/>
    <property type="match status" value="1"/>
</dbReference>
<evidence type="ECO:0000256" key="1">
    <source>
        <dbReference type="ARBA" id="ARBA00008110"/>
    </source>
</evidence>
<accession>A0ABY5E9P8</accession>
<evidence type="ECO:0000256" key="5">
    <source>
        <dbReference type="PIRNR" id="PIRNR005763"/>
    </source>
</evidence>
<comment type="similarity">
    <text evidence="1 5">Belongs to the ModE family.</text>
</comment>
<evidence type="ECO:0000259" key="6">
    <source>
        <dbReference type="PROSITE" id="PS51866"/>
    </source>
</evidence>
<organism evidence="7 8">
    <name type="scientific">Arcobacter roscoffensis</name>
    <dbReference type="NCBI Taxonomy" id="2961520"/>
    <lineage>
        <taxon>Bacteria</taxon>
        <taxon>Pseudomonadati</taxon>
        <taxon>Campylobacterota</taxon>
        <taxon>Epsilonproteobacteria</taxon>
        <taxon>Campylobacterales</taxon>
        <taxon>Arcobacteraceae</taxon>
        <taxon>Arcobacter</taxon>
    </lineage>
</organism>
<evidence type="ECO:0000313" key="7">
    <source>
        <dbReference type="EMBL" id="UTJ07858.1"/>
    </source>
</evidence>
<dbReference type="InterPro" id="IPR000847">
    <property type="entry name" value="LysR_HTH_N"/>
</dbReference>
<evidence type="ECO:0000256" key="4">
    <source>
        <dbReference type="ARBA" id="ARBA00022737"/>
    </source>
</evidence>
<evidence type="ECO:0000256" key="3">
    <source>
        <dbReference type="ARBA" id="ARBA00022505"/>
    </source>
</evidence>
<keyword evidence="2 5" id="KW-0813">Transport</keyword>
<dbReference type="Pfam" id="PF00126">
    <property type="entry name" value="HTH_1"/>
    <property type="match status" value="1"/>
</dbReference>
<dbReference type="Pfam" id="PF03459">
    <property type="entry name" value="TOBE"/>
    <property type="match status" value="2"/>
</dbReference>
<dbReference type="InterPro" id="IPR005116">
    <property type="entry name" value="Transp-assoc_OB_typ1"/>
</dbReference>
<name>A0ABY5E9P8_9BACT</name>
<sequence>MNISSNLTLELFDQPFLLEKRIDLLLAIKEHGSISKAAKAVPMSYKTAWDAIDSMNNLSAKALVSKETGGKGGGGTALTSYGESIINTYLLLKEEQKRFMEKLNELTNIDTGTFKTIGRLAMQISARNQIIGRVDKIVSNEVNANIIIVPKSDHELFANITYDALQSLDIKKDDEVIAIFNSNNILLSTSSDIAISARNKIKGIIKDITKNSTNSEVTIDISENETITSIITTGAVKNLRLEVGKAVYAYIKSNDIMVGK</sequence>
<gene>
    <name evidence="7" type="ORF">NJU99_07110</name>
</gene>
<dbReference type="InterPro" id="IPR008995">
    <property type="entry name" value="Mo/tungstate-bd_C_term_dom"/>
</dbReference>
<dbReference type="PIRSF" id="PIRSF005763">
    <property type="entry name" value="Txn_reg_ModE"/>
    <property type="match status" value="1"/>
</dbReference>
<dbReference type="InterPro" id="IPR003725">
    <property type="entry name" value="ModE-bd_N"/>
</dbReference>
<dbReference type="Gene3D" id="2.40.50.100">
    <property type="match status" value="2"/>
</dbReference>
<protein>
    <submittedName>
        <fullName evidence="7">TOBE domain-containing protein</fullName>
    </submittedName>
</protein>
<evidence type="ECO:0000313" key="8">
    <source>
        <dbReference type="Proteomes" id="UP001060012"/>
    </source>
</evidence>
<dbReference type="NCBIfam" id="TIGR00637">
    <property type="entry name" value="ModE_repress"/>
    <property type="match status" value="1"/>
</dbReference>
<dbReference type="NCBIfam" id="TIGR00638">
    <property type="entry name" value="Mop"/>
    <property type="match status" value="1"/>
</dbReference>
<proteinExistence type="inferred from homology"/>
<dbReference type="PROSITE" id="PS51866">
    <property type="entry name" value="MOP"/>
    <property type="match status" value="1"/>
</dbReference>
<dbReference type="PANTHER" id="PTHR30432">
    <property type="entry name" value="TRANSCRIPTIONAL REGULATOR MODE"/>
    <property type="match status" value="1"/>
</dbReference>
<dbReference type="InterPro" id="IPR051815">
    <property type="entry name" value="Molybdate_resp_trans_reg"/>
</dbReference>
<dbReference type="InterPro" id="IPR036388">
    <property type="entry name" value="WH-like_DNA-bd_sf"/>
</dbReference>
<reference evidence="7" key="1">
    <citation type="submission" date="2022-07" db="EMBL/GenBank/DDBJ databases">
        <title>Arcobacter roscoffensis sp. nov., a marine bacterium isolated from coastal seawater collected from Roscoff, France.</title>
        <authorList>
            <person name="Pascual J."/>
            <person name="Lepeaux C."/>
            <person name="Methner A."/>
            <person name="Overmann J."/>
        </authorList>
    </citation>
    <scope>NUCLEOTIDE SEQUENCE</scope>
    <source>
        <strain evidence="7">ARW1-2F2</strain>
    </source>
</reference>
<keyword evidence="4" id="KW-0677">Repeat</keyword>
<dbReference type="InterPro" id="IPR016462">
    <property type="entry name" value="ModE"/>
</dbReference>
<keyword evidence="3 5" id="KW-0500">Molybdenum</keyword>
<dbReference type="Proteomes" id="UP001060012">
    <property type="component" value="Chromosome"/>
</dbReference>
<feature type="domain" description="Mop" evidence="6">
    <location>
        <begin position="194"/>
        <end position="260"/>
    </location>
</feature>
<dbReference type="InterPro" id="IPR036390">
    <property type="entry name" value="WH_DNA-bd_sf"/>
</dbReference>
<dbReference type="SUPFAM" id="SSF50331">
    <property type="entry name" value="MOP-like"/>
    <property type="match status" value="2"/>
</dbReference>
<dbReference type="RefSeq" id="WP_254578032.1">
    <property type="nucleotide sequence ID" value="NZ_CP100595.1"/>
</dbReference>
<dbReference type="InterPro" id="IPR004606">
    <property type="entry name" value="Mop_domain"/>
</dbReference>